<keyword evidence="5" id="KW-1185">Reference proteome</keyword>
<dbReference type="Gene3D" id="3.20.20.60">
    <property type="entry name" value="Phosphoenolpyruvate-binding domains"/>
    <property type="match status" value="1"/>
</dbReference>
<accession>A0A1M7KD50</accession>
<dbReference type="RefSeq" id="WP_073288514.1">
    <property type="nucleotide sequence ID" value="NZ_FRCP01000013.1"/>
</dbReference>
<dbReference type="CDD" id="cd00377">
    <property type="entry name" value="ICL_PEPM"/>
    <property type="match status" value="1"/>
</dbReference>
<organism evidence="4 5">
    <name type="scientific">Anaerosporobacter mobilis DSM 15930</name>
    <dbReference type="NCBI Taxonomy" id="1120996"/>
    <lineage>
        <taxon>Bacteria</taxon>
        <taxon>Bacillati</taxon>
        <taxon>Bacillota</taxon>
        <taxon>Clostridia</taxon>
        <taxon>Lachnospirales</taxon>
        <taxon>Lachnospiraceae</taxon>
        <taxon>Anaerosporobacter</taxon>
    </lineage>
</organism>
<evidence type="ECO:0000256" key="3">
    <source>
        <dbReference type="ARBA" id="ARBA00038455"/>
    </source>
</evidence>
<dbReference type="InterPro" id="IPR015813">
    <property type="entry name" value="Pyrv/PenolPyrv_kinase-like_dom"/>
</dbReference>
<dbReference type="InterPro" id="IPR040442">
    <property type="entry name" value="Pyrv_kinase-like_dom_sf"/>
</dbReference>
<dbReference type="STRING" id="1120996.SAMN02746066_02683"/>
<dbReference type="PANTHER" id="PTHR42905:SF7">
    <property type="entry name" value="PHOSPHOENOLPYRUVATE PHOSPHOMUTASE"/>
    <property type="match status" value="1"/>
</dbReference>
<comment type="similarity">
    <text evidence="3">Belongs to the isocitrate lyase/PEP mutase superfamily. PEP mutase family.</text>
</comment>
<dbReference type="GO" id="GO:0050188">
    <property type="term" value="F:phosphoenolpyruvate mutase activity"/>
    <property type="evidence" value="ECO:0007669"/>
    <property type="project" value="UniProtKB-EC"/>
</dbReference>
<dbReference type="Proteomes" id="UP000184038">
    <property type="component" value="Unassembled WGS sequence"/>
</dbReference>
<dbReference type="PANTHER" id="PTHR42905">
    <property type="entry name" value="PHOSPHOENOLPYRUVATE CARBOXYLASE"/>
    <property type="match status" value="1"/>
</dbReference>
<reference evidence="4 5" key="1">
    <citation type="submission" date="2016-11" db="EMBL/GenBank/DDBJ databases">
        <authorList>
            <person name="Jaros S."/>
            <person name="Januszkiewicz K."/>
            <person name="Wedrychowicz H."/>
        </authorList>
    </citation>
    <scope>NUCLEOTIDE SEQUENCE [LARGE SCALE GENOMIC DNA]</scope>
    <source>
        <strain evidence="4 5">DSM 15930</strain>
    </source>
</reference>
<evidence type="ECO:0000256" key="2">
    <source>
        <dbReference type="ARBA" id="ARBA00024063"/>
    </source>
</evidence>
<proteinExistence type="inferred from homology"/>
<name>A0A1M7KD50_9FIRM</name>
<sequence>MKCNLPELRRGKLKSLLNENKYIRVMEASNGLSGLIVERANRNGKEYDAMWVSSLCDSVLKGKPDNEVVDFSSRVKTIEEILEVTSKPIIVDGDTGGQVEHFVHHVRTLERMGVSAIIIEDKKGLKQNSLFGNGTEQILEDKLTFANKITRGKEALQTEEFLIFARIESFIADKSVEEALDRAETYVDAGADGIMIHSYKSDGEEITSFLTRFKKDYPDVIVIVIPTTYSKFTETQLSDLGANVIIYANHLLRSAYPAMLRTAEKILEDECCEEASNEYCLSMEEILQVIRG</sequence>
<dbReference type="EC" id="5.4.2.9" evidence="2"/>
<dbReference type="EMBL" id="FRCP01000013">
    <property type="protein sequence ID" value="SHM63225.1"/>
    <property type="molecule type" value="Genomic_DNA"/>
</dbReference>
<gene>
    <name evidence="4" type="ORF">SAMN02746066_02683</name>
</gene>
<dbReference type="InterPro" id="IPR012698">
    <property type="entry name" value="PEnolPyrv_PMutase_core"/>
</dbReference>
<evidence type="ECO:0000313" key="5">
    <source>
        <dbReference type="Proteomes" id="UP000184038"/>
    </source>
</evidence>
<dbReference type="AlphaFoldDB" id="A0A1M7KD50"/>
<dbReference type="Pfam" id="PF13714">
    <property type="entry name" value="PEP_mutase"/>
    <property type="match status" value="1"/>
</dbReference>
<evidence type="ECO:0000313" key="4">
    <source>
        <dbReference type="EMBL" id="SHM63225.1"/>
    </source>
</evidence>
<keyword evidence="4" id="KW-0670">Pyruvate</keyword>
<dbReference type="InterPro" id="IPR039556">
    <property type="entry name" value="ICL/PEPM"/>
</dbReference>
<dbReference type="OrthoDB" id="9802794at2"/>
<dbReference type="NCBIfam" id="TIGR02320">
    <property type="entry name" value="PEP_mutase"/>
    <property type="match status" value="1"/>
</dbReference>
<dbReference type="SUPFAM" id="SSF51621">
    <property type="entry name" value="Phosphoenolpyruvate/pyruvate domain"/>
    <property type="match status" value="1"/>
</dbReference>
<evidence type="ECO:0000256" key="1">
    <source>
        <dbReference type="ARBA" id="ARBA00023235"/>
    </source>
</evidence>
<protein>
    <recommendedName>
        <fullName evidence="2">phosphoenolpyruvate mutase</fullName>
        <ecNumber evidence="2">5.4.2.9</ecNumber>
    </recommendedName>
</protein>
<keyword evidence="1" id="KW-0413">Isomerase</keyword>